<reference evidence="2" key="1">
    <citation type="submission" date="2018-05" db="EMBL/GenBank/DDBJ databases">
        <authorList>
            <person name="Lanie J.A."/>
            <person name="Ng W.-L."/>
            <person name="Kazmierczak K.M."/>
            <person name="Andrzejewski T.M."/>
            <person name="Davidsen T.M."/>
            <person name="Wayne K.J."/>
            <person name="Tettelin H."/>
            <person name="Glass J.I."/>
            <person name="Rusch D."/>
            <person name="Podicherti R."/>
            <person name="Tsui H.-C.T."/>
            <person name="Winkler M.E."/>
        </authorList>
    </citation>
    <scope>NUCLEOTIDE SEQUENCE</scope>
</reference>
<dbReference type="Gene3D" id="3.30.1540.10">
    <property type="entry name" value="formyl-coa transferase, domain 3"/>
    <property type="match status" value="1"/>
</dbReference>
<sequence length="314" mass="34791">KHPDGKAIFHKLAATADGLINNLRGDQPKKLGLRHVDLLEYNSAIVCAHVSAYGNDGERAGWPGYDFLMQAEAGFLGLSGEPDGPPARMGLSIVDYMTGVTSCLALLAGINQTKQTGKGRDLEISLYDVAMHQLSYPAVWYLNQGDVTERVPRSGHPFIVPSQLYRTQDGWIFIMAQTEKFWFALCDIVDQPEWKDDPRFQGYEGRHENRDELTLMLDRVLIKNSTAHWLDAFAGQVPSGPVNDLATALNNPYFRDRGGVQSVNHPDRPDLKLLNNPIRLGELIPDRPGPKLGADTKDILGELGYSSADIVELR</sequence>
<dbReference type="InterPro" id="IPR003673">
    <property type="entry name" value="CoA-Trfase_fam_III"/>
</dbReference>
<dbReference type="InterPro" id="IPR050483">
    <property type="entry name" value="CoA-transferase_III_domain"/>
</dbReference>
<dbReference type="InterPro" id="IPR044855">
    <property type="entry name" value="CoA-Trfase_III_dom3_sf"/>
</dbReference>
<dbReference type="EMBL" id="UINC01126425">
    <property type="protein sequence ID" value="SVD04901.1"/>
    <property type="molecule type" value="Genomic_DNA"/>
</dbReference>
<organism evidence="2">
    <name type="scientific">marine metagenome</name>
    <dbReference type="NCBI Taxonomy" id="408172"/>
    <lineage>
        <taxon>unclassified sequences</taxon>
        <taxon>metagenomes</taxon>
        <taxon>ecological metagenomes</taxon>
    </lineage>
</organism>
<feature type="non-terminal residue" evidence="2">
    <location>
        <position position="1"/>
    </location>
</feature>
<gene>
    <name evidence="2" type="ORF">METZ01_LOCUS357755</name>
</gene>
<dbReference type="PANTHER" id="PTHR48207">
    <property type="entry name" value="SUCCINATE--HYDROXYMETHYLGLUTARATE COA-TRANSFERASE"/>
    <property type="match status" value="1"/>
</dbReference>
<protein>
    <recommendedName>
        <fullName evidence="3">CoA transferase</fullName>
    </recommendedName>
</protein>
<evidence type="ECO:0000256" key="1">
    <source>
        <dbReference type="ARBA" id="ARBA00022679"/>
    </source>
</evidence>
<evidence type="ECO:0000313" key="2">
    <source>
        <dbReference type="EMBL" id="SVD04901.1"/>
    </source>
</evidence>
<dbReference type="PANTHER" id="PTHR48207:SF3">
    <property type="entry name" value="SUCCINATE--HYDROXYMETHYLGLUTARATE COA-TRANSFERASE"/>
    <property type="match status" value="1"/>
</dbReference>
<name>A0A382S7N1_9ZZZZ</name>
<accession>A0A382S7N1</accession>
<dbReference type="SUPFAM" id="SSF89796">
    <property type="entry name" value="CoA-transferase family III (CaiB/BaiF)"/>
    <property type="match status" value="1"/>
</dbReference>
<dbReference type="AlphaFoldDB" id="A0A382S7N1"/>
<dbReference type="GO" id="GO:0008410">
    <property type="term" value="F:CoA-transferase activity"/>
    <property type="evidence" value="ECO:0007669"/>
    <property type="project" value="TreeGrafter"/>
</dbReference>
<dbReference type="Pfam" id="PF02515">
    <property type="entry name" value="CoA_transf_3"/>
    <property type="match status" value="1"/>
</dbReference>
<feature type="non-terminal residue" evidence="2">
    <location>
        <position position="314"/>
    </location>
</feature>
<dbReference type="InterPro" id="IPR023606">
    <property type="entry name" value="CoA-Trfase_III_dom_1_sf"/>
</dbReference>
<evidence type="ECO:0008006" key="3">
    <source>
        <dbReference type="Google" id="ProtNLM"/>
    </source>
</evidence>
<proteinExistence type="predicted"/>
<dbReference type="Gene3D" id="3.40.50.10540">
    <property type="entry name" value="Crotonobetainyl-coa:carnitine coa-transferase, domain 1"/>
    <property type="match status" value="1"/>
</dbReference>
<keyword evidence="1" id="KW-0808">Transferase</keyword>